<evidence type="ECO:0000313" key="7">
    <source>
        <dbReference type="Proteomes" id="UP001152320"/>
    </source>
</evidence>
<dbReference type="InterPro" id="IPR000906">
    <property type="entry name" value="ZU5_dom"/>
</dbReference>
<dbReference type="CDD" id="cd11873">
    <property type="entry name" value="SH3_CD2AP-like_1"/>
    <property type="match status" value="1"/>
</dbReference>
<dbReference type="Gene3D" id="2.60.220.30">
    <property type="match status" value="1"/>
</dbReference>
<dbReference type="InterPro" id="IPR027417">
    <property type="entry name" value="P-loop_NTPase"/>
</dbReference>
<name>A0A9Q1BC04_HOLLE</name>
<dbReference type="PROSITE" id="PS51145">
    <property type="entry name" value="ZU5"/>
    <property type="match status" value="1"/>
</dbReference>
<dbReference type="Pfam" id="PF05729">
    <property type="entry name" value="NACHT"/>
    <property type="match status" value="1"/>
</dbReference>
<feature type="domain" description="SH3" evidence="4">
    <location>
        <begin position="1276"/>
        <end position="1335"/>
    </location>
</feature>
<sequence>MAVYLPTPRYWIQHSRFTKHDGLQLIDLSLSSNGIIAVTGINTSTHRSFIDVYTTYFRHSDSSDKPKLIYSKEFEKYITEDGMKYDARYISFIDSYDDNGGLVIATCIGDKIELIDLNQDHIIKSRKVTLEHHGDEITCLSVRERREILIGFYVSNKISVYGVMDLNEIKSIILQGIQHGYFLTDMTAIGDRLFVLEVLAHEESNPRSLIFEEKNGRILSELTKPTDTVKWYVKGLALNITLNVVAVQWSQTYKGERKGKDVIVFYSLLSENNCSFLIVETEFGVEGIEISERGDRLITKKTETGEVKVYDMAELFRYGHLKKHLQQQLQGDDSFRVTDFFAFPDNQRDAIVKSDTSKENLLAAFEENGVIEPCNVDRLAEAFTELGIKSTCSYLVEFYQKTRCTLQVTTYGRFLANLSVHLTASSPADLCRYFDISDEKKDSIISSPDPGLSLLLALDEIGIINPSEVKDLEQPLSELELVQAEAKLHEYQSFIEEGTQLKRQTTLTEKGKKELFIKCLQNTIKSWYETATPVPWKKSCRWRSTDLFVGSGLVLTDSKAKRSLIDIDEECKLQYNQIINHNKLKGEKRMILEGAPGSGKTMVSSQVAYDWAQGKISEVDVLIFLPLKFVNNINIVKAVKRFYFSEYDSISVNDIKSFLTNEDLQSCLILDGFEEYNSAEMTPAGEPSEVAKVMEKSKFSNCKVILTCRSEYAKDLPPCPMLRIGRFGEKERHSYIEKVFADNKEMQQKIKMTIENNPFILDLCSVPLLFVLAVHNIESIVALQEGQLDRVAPFMENMVRKICSLPDSKSEGSVPDLEGVSDESQLEWFAYNGLCKGQQILSWKRDVLKANITNLKQFLDCGILVGEEGIDDGSLRIVKNETTQNEFSQDKKKTKKIEPTGVDQKQQSAQVSAGAMPSSYLQGYFVRKGSNENVPKTGPSVITQELAFYEKVQVDRNPAREYPVTLSPASGPVQFKPETQSEQELSESQNTSNSFATKDFPLKVKFLHKVIQEWFASKHLSSLMWKSLDGNSFGDLWHNVLPQISPIDLHYILRFVSYLCAPACCLIMDFLSQNHRTVNGVIPEYIMNCICLCFAEWKQENVPQVTDLEKTLMTEGMTFVVEKLCREVIIIRSDESRITQQSKVAMLKYAASKGIQIMEVHLVDVVVEVDESSTTLNSGVTFDTFNKIQVLEMRRWDQHLKEKDYQSIVKLVLSSDSIKKARLHFPSQPPDIEKEALGDLPIHDKTVEWIIGPKLTQMLNMETFEWESTSDNFAKNKKVLAKVVLSHTPQSDDELLLVEDHVIEITSQLDPWLWEGIVKGKKGHFPSHCVVLLPADEEEREKKQQEYAPPEKARVKYDYDALEPHELTIKVGDIITNISMVEYGWWEGIVNGKRGMFPSNFVEEYTATSKKSIQNKTVLSKVIRSHTPQGEDELYLIEKDIVEITSQPDPWWWEGIVKGKKGYFPSYCVDLIEKDNEREEREETKQQECAAPVKAEVLYDYDAVEPDELTIKAGDTITNISIADGGWWKGVLNGKKGNFPSNFVKIYAGSPEQSSQNMKVLAKVTASYIPQSDREVILVEGDVIEITSQQDTFWWEGVVNGKQGHFPSHCVVPLREDGEERKQQDYATPGAYSWHKENMFYTEAVISREGGKLCIPNTGVKLYIPPNAFEDAIDQCLLQMRIILPGTCDVPATSFTSNTSTVVELLPNNLRLKQTVILTLPHCLDLKVDRGDGSYTAKIFISHHEKGNSPVWEAKSNLLYYLDDTKCIIWLESFCWVKFEVNGAIVKGKKIQVFAAGKVLESGDNIVETEVGYFPDLPSGGEILRNNKNLILSQQKPFLFLKKTKLPLTLSLLNVTPSIWKPLGDLQEIPYDCIASSVEYSCPFIFENESRLLPIPVCIFWISQGSRGFQLTMRPKVCPSVFTLITLKHK</sequence>
<reference evidence="6" key="1">
    <citation type="submission" date="2021-10" db="EMBL/GenBank/DDBJ databases">
        <title>Tropical sea cucumber genome reveals ecological adaptation and Cuvierian tubules defense mechanism.</title>
        <authorList>
            <person name="Chen T."/>
        </authorList>
    </citation>
    <scope>NUCLEOTIDE SEQUENCE</scope>
    <source>
        <strain evidence="6">Nanhai2018</strain>
        <tissue evidence="6">Muscle</tissue>
    </source>
</reference>
<keyword evidence="7" id="KW-1185">Reference proteome</keyword>
<evidence type="ECO:0000259" key="5">
    <source>
        <dbReference type="PROSITE" id="PS51145"/>
    </source>
</evidence>
<dbReference type="PRINTS" id="PR00499">
    <property type="entry name" value="P67PHOX"/>
</dbReference>
<dbReference type="PANTHER" id="PTHR14167">
    <property type="entry name" value="SH3 DOMAIN-CONTAINING"/>
    <property type="match status" value="1"/>
</dbReference>
<accession>A0A9Q1BC04</accession>
<organism evidence="6 7">
    <name type="scientific">Holothuria leucospilota</name>
    <name type="common">Black long sea cucumber</name>
    <name type="synonym">Mertensiothuria leucospilota</name>
    <dbReference type="NCBI Taxonomy" id="206669"/>
    <lineage>
        <taxon>Eukaryota</taxon>
        <taxon>Metazoa</taxon>
        <taxon>Echinodermata</taxon>
        <taxon>Eleutherozoa</taxon>
        <taxon>Echinozoa</taxon>
        <taxon>Holothuroidea</taxon>
        <taxon>Aspidochirotacea</taxon>
        <taxon>Aspidochirotida</taxon>
        <taxon>Holothuriidae</taxon>
        <taxon>Holothuria</taxon>
    </lineage>
</organism>
<dbReference type="SUPFAM" id="SSF50044">
    <property type="entry name" value="SH3-domain"/>
    <property type="match status" value="5"/>
</dbReference>
<dbReference type="InterPro" id="IPR007111">
    <property type="entry name" value="NACHT_NTPase"/>
</dbReference>
<dbReference type="Proteomes" id="UP001152320">
    <property type="component" value="Chromosome 22"/>
</dbReference>
<dbReference type="InterPro" id="IPR001452">
    <property type="entry name" value="SH3_domain"/>
</dbReference>
<feature type="region of interest" description="Disordered" evidence="3">
    <location>
        <begin position="884"/>
        <end position="914"/>
    </location>
</feature>
<dbReference type="InterPro" id="IPR036322">
    <property type="entry name" value="WD40_repeat_dom_sf"/>
</dbReference>
<dbReference type="Pfam" id="PF00791">
    <property type="entry name" value="ZU5"/>
    <property type="match status" value="1"/>
</dbReference>
<feature type="region of interest" description="Disordered" evidence="3">
    <location>
        <begin position="962"/>
        <end position="992"/>
    </location>
</feature>
<dbReference type="GO" id="GO:0007015">
    <property type="term" value="P:actin filament organization"/>
    <property type="evidence" value="ECO:0007669"/>
    <property type="project" value="TreeGrafter"/>
</dbReference>
<proteinExistence type="predicted"/>
<feature type="domain" description="SH3" evidence="4">
    <location>
        <begin position="1490"/>
        <end position="1549"/>
    </location>
</feature>
<feature type="domain" description="ZU5" evidence="5">
    <location>
        <begin position="1640"/>
        <end position="1783"/>
    </location>
</feature>
<evidence type="ECO:0000256" key="1">
    <source>
        <dbReference type="ARBA" id="ARBA00022443"/>
    </source>
</evidence>
<dbReference type="SUPFAM" id="SSF50978">
    <property type="entry name" value="WD40 repeat-like"/>
    <property type="match status" value="1"/>
</dbReference>
<dbReference type="Gene3D" id="3.40.50.300">
    <property type="entry name" value="P-loop containing nucleotide triphosphate hydrolases"/>
    <property type="match status" value="1"/>
</dbReference>
<dbReference type="PRINTS" id="PR00452">
    <property type="entry name" value="SH3DOMAIN"/>
</dbReference>
<dbReference type="SMART" id="SM00326">
    <property type="entry name" value="SH3"/>
    <property type="match status" value="5"/>
</dbReference>
<evidence type="ECO:0000256" key="2">
    <source>
        <dbReference type="PROSITE-ProRule" id="PRU00192"/>
    </source>
</evidence>
<evidence type="ECO:0000256" key="3">
    <source>
        <dbReference type="SAM" id="MobiDB-lite"/>
    </source>
</evidence>
<feature type="domain" description="SH3" evidence="4">
    <location>
        <begin position="1348"/>
        <end position="1407"/>
    </location>
</feature>
<dbReference type="PANTHER" id="PTHR14167:SF92">
    <property type="entry name" value="CIN85 AND CD2AP RELATED, ISOFORM J"/>
    <property type="match status" value="1"/>
</dbReference>
<dbReference type="OrthoDB" id="27823at2759"/>
<feature type="domain" description="SH3" evidence="4">
    <location>
        <begin position="1557"/>
        <end position="1616"/>
    </location>
</feature>
<protein>
    <submittedName>
        <fullName evidence="6">Intersectin-2</fullName>
    </submittedName>
</protein>
<evidence type="ECO:0000259" key="4">
    <source>
        <dbReference type="PROSITE" id="PS50002"/>
    </source>
</evidence>
<keyword evidence="1 2" id="KW-0728">SH3 domain</keyword>
<feature type="domain" description="SH3" evidence="4">
    <location>
        <begin position="1415"/>
        <end position="1474"/>
    </location>
</feature>
<gene>
    <name evidence="6" type="ORF">HOLleu_40884</name>
</gene>
<dbReference type="EMBL" id="JAIZAY010000022">
    <property type="protein sequence ID" value="KAJ8021110.1"/>
    <property type="molecule type" value="Genomic_DNA"/>
</dbReference>
<dbReference type="Pfam" id="PF00018">
    <property type="entry name" value="SH3_1"/>
    <property type="match status" value="2"/>
</dbReference>
<comment type="caution">
    <text evidence="6">The sequence shown here is derived from an EMBL/GenBank/DDBJ whole genome shotgun (WGS) entry which is preliminary data.</text>
</comment>
<dbReference type="InterPro" id="IPR036028">
    <property type="entry name" value="SH3-like_dom_sf"/>
</dbReference>
<dbReference type="Gene3D" id="2.30.30.40">
    <property type="entry name" value="SH3 Domains"/>
    <property type="match status" value="5"/>
</dbReference>
<dbReference type="GO" id="GO:0016477">
    <property type="term" value="P:cell migration"/>
    <property type="evidence" value="ECO:0007669"/>
    <property type="project" value="TreeGrafter"/>
</dbReference>
<dbReference type="SUPFAM" id="SSF52540">
    <property type="entry name" value="P-loop containing nucleoside triphosphate hydrolases"/>
    <property type="match status" value="1"/>
</dbReference>
<evidence type="ECO:0000313" key="6">
    <source>
        <dbReference type="EMBL" id="KAJ8021110.1"/>
    </source>
</evidence>
<dbReference type="InterPro" id="IPR050384">
    <property type="entry name" value="Endophilin_SH3RF"/>
</dbReference>
<dbReference type="PROSITE" id="PS50002">
    <property type="entry name" value="SH3"/>
    <property type="match status" value="5"/>
</dbReference>
<dbReference type="Pfam" id="PF07653">
    <property type="entry name" value="SH3_2"/>
    <property type="match status" value="2"/>
</dbReference>
<feature type="compositionally biased region" description="Low complexity" evidence="3">
    <location>
        <begin position="978"/>
        <end position="992"/>
    </location>
</feature>